<dbReference type="RefSeq" id="WP_034788855.1">
    <property type="nucleotide sequence ID" value="NZ_JMPJ01000031.1"/>
</dbReference>
<dbReference type="InterPro" id="IPR007833">
    <property type="entry name" value="Capsule_polysaccharide_synth"/>
</dbReference>
<gene>
    <name evidence="1" type="ORF">GEAM_0917</name>
</gene>
<organism evidence="1 2">
    <name type="scientific">Ewingella americana (strain ATCC 33852 / DSM 4580 / CCUG 14506 / JCM 5911 / LMG 7869 / NCTC 12157 / CDC 1468-78)</name>
    <dbReference type="NCBI Taxonomy" id="910964"/>
    <lineage>
        <taxon>Bacteria</taxon>
        <taxon>Pseudomonadati</taxon>
        <taxon>Pseudomonadota</taxon>
        <taxon>Gammaproteobacteria</taxon>
        <taxon>Enterobacterales</taxon>
        <taxon>Yersiniaceae</taxon>
        <taxon>Ewingella</taxon>
    </lineage>
</organism>
<dbReference type="GO" id="GO:0015774">
    <property type="term" value="P:polysaccharide transport"/>
    <property type="evidence" value="ECO:0007669"/>
    <property type="project" value="InterPro"/>
</dbReference>
<dbReference type="GO" id="GO:0000271">
    <property type="term" value="P:polysaccharide biosynthetic process"/>
    <property type="evidence" value="ECO:0007669"/>
    <property type="project" value="InterPro"/>
</dbReference>
<evidence type="ECO:0000313" key="1">
    <source>
        <dbReference type="EMBL" id="KFC84107.1"/>
    </source>
</evidence>
<dbReference type="CDD" id="cd16440">
    <property type="entry name" value="beta_Kdo_transferase_KpsC_1"/>
    <property type="match status" value="1"/>
</dbReference>
<protein>
    <submittedName>
        <fullName evidence="1">KpsC family capsular polysaccharide export system protein</fullName>
    </submittedName>
</protein>
<dbReference type="AlphaFoldDB" id="A0A085GK62"/>
<dbReference type="Proteomes" id="UP000028640">
    <property type="component" value="Unassembled WGS sequence"/>
</dbReference>
<accession>A0A085GK62</accession>
<evidence type="ECO:0000313" key="2">
    <source>
        <dbReference type="Proteomes" id="UP000028640"/>
    </source>
</evidence>
<reference evidence="1 2" key="1">
    <citation type="submission" date="2014-05" db="EMBL/GenBank/DDBJ databases">
        <title>ATOL: Assembling a taxonomically balanced genome-scale reconstruction of the evolutionary history of the Enterobacteriaceae.</title>
        <authorList>
            <person name="Plunkett G.III."/>
            <person name="Neeno-Eckwall E.C."/>
            <person name="Glasner J.D."/>
            <person name="Perna N.T."/>
        </authorList>
    </citation>
    <scope>NUCLEOTIDE SEQUENCE [LARGE SCALE GENOMIC DNA]</scope>
    <source>
        <strain evidence="1 2">ATCC 33852</strain>
    </source>
</reference>
<name>A0A085GK62_EWIA3</name>
<dbReference type="eggNOG" id="COG3563">
    <property type="taxonomic scope" value="Bacteria"/>
</dbReference>
<dbReference type="CDD" id="cd16439">
    <property type="entry name" value="beta_Kdo_transferase_KpsC_2"/>
    <property type="match status" value="1"/>
</dbReference>
<keyword evidence="2" id="KW-1185">Reference proteome</keyword>
<sequence length="678" mass="74992">MIGIFSAGIHRIAHLESFLDAPYRKLSLLRPLPPEVTSVAVWGHRPTGKKAVKLAQTAGLPVIRLEDGFIRSLGLGVTGSPPLSMVVDTQGIYYDASQPSTLESLICDRTGNQALYADARRAMTLIVDADLSKYNLAPAYSGQPAQGEAVLVVDQTYGDMAVKYGNADTASFEAMLNAALADNPQADVWVKIHPDVLSGKKKGYFSQSLAWMTMHPRIRLLADNASPHSLLRHVQRVYAVTSQYGFEALMAGKKVTVFGQPWYAGWGLTDDRHPESQVLAQRRGSASLLDLFSAAYLRYSRYINPGSGEPGTLFDVVYGVLMQKNHQLQRAGNLWAPGLTLWKRSILQPFLKASGNKVNFSERGADHSACVVWGIKGEQCWQQRALAQSLPIWRMEDGFLRSSGLGSDLHPPLSLVLDKSGIYYDATRPSDLETMLNNSSLTDLERARASSLRQRLVSSKLSKYNLGAAFSLPPEAVGKRVLLVPGQVEDDASILTGTLSLRNNGDLLRTVRERNPEAYIIYKPHPDVLVGNRKGTIPAEDVARWADSQALDADIIQCIQAADELHTLTSLSGFEALMHGKKVFCYGMPFYAGWGVTEDEHVSPRRQRALMLDDLVYQALIAYPTYVDPLTREAITVERALDVLAAMPRAEMRFTKRKAGRILRYYRKFLMLIKVKIG</sequence>
<dbReference type="Pfam" id="PF05159">
    <property type="entry name" value="Capsule_synth"/>
    <property type="match status" value="3"/>
</dbReference>
<dbReference type="GeneID" id="78379258"/>
<dbReference type="EMBL" id="JMPJ01000031">
    <property type="protein sequence ID" value="KFC84107.1"/>
    <property type="molecule type" value="Genomic_DNA"/>
</dbReference>
<comment type="caution">
    <text evidence="1">The sequence shown here is derived from an EMBL/GenBank/DDBJ whole genome shotgun (WGS) entry which is preliminary data.</text>
</comment>
<dbReference type="STRING" id="910964.GEAM_0917"/>
<proteinExistence type="predicted"/>
<dbReference type="OrthoDB" id="543755at2"/>